<accession>A0A565B2S5</accession>
<comment type="caution">
    <text evidence="3">The sequence shown here is derived from an EMBL/GenBank/DDBJ whole genome shotgun (WGS) entry which is preliminary data.</text>
</comment>
<evidence type="ECO:0000256" key="2">
    <source>
        <dbReference type="SAM" id="MobiDB-lite"/>
    </source>
</evidence>
<protein>
    <submittedName>
        <fullName evidence="3">Uncharacterized protein</fullName>
    </submittedName>
</protein>
<dbReference type="PANTHER" id="PTHR35099:SF4">
    <property type="entry name" value="DUF295 DOMAIN-CONTAINING PROTEIN"/>
    <property type="match status" value="1"/>
</dbReference>
<name>A0A565B2S5_9BRAS</name>
<keyword evidence="1" id="KW-0175">Coiled coil</keyword>
<evidence type="ECO:0000256" key="1">
    <source>
        <dbReference type="SAM" id="Coils"/>
    </source>
</evidence>
<reference evidence="3" key="1">
    <citation type="submission" date="2019-07" db="EMBL/GenBank/DDBJ databases">
        <authorList>
            <person name="Dittberner H."/>
        </authorList>
    </citation>
    <scope>NUCLEOTIDE SEQUENCE [LARGE SCALE GENOMIC DNA]</scope>
</reference>
<evidence type="ECO:0000313" key="3">
    <source>
        <dbReference type="EMBL" id="VVA95877.1"/>
    </source>
</evidence>
<sequence length="256" mass="28443">MSGENWIRVAMSDDSLVADALLRLRHAEPPPPPNKSDMSPLKLKWSVRQRRSKKGDQTRASPTTPLSWSGATSLSGGATTVEGLEESSAAVKPSETFRSKVCPIISWFFRFENSDGRSYYRSSSFLADHVGACVVGFSGDSYQMWRSVQYASIDLVPPWSKLVVAACLLAFLSFTLVELREDEIILLKERKDLKNDLASMRDLVEQQRARNNALKKMKAESQSALSCKLAFEQGSSFLLPDLNMPLDTDPSTEVLC</sequence>
<dbReference type="AlphaFoldDB" id="A0A565B2S5"/>
<organism evidence="3 4">
    <name type="scientific">Arabis nemorensis</name>
    <dbReference type="NCBI Taxonomy" id="586526"/>
    <lineage>
        <taxon>Eukaryota</taxon>
        <taxon>Viridiplantae</taxon>
        <taxon>Streptophyta</taxon>
        <taxon>Embryophyta</taxon>
        <taxon>Tracheophyta</taxon>
        <taxon>Spermatophyta</taxon>
        <taxon>Magnoliopsida</taxon>
        <taxon>eudicotyledons</taxon>
        <taxon>Gunneridae</taxon>
        <taxon>Pentapetalae</taxon>
        <taxon>rosids</taxon>
        <taxon>malvids</taxon>
        <taxon>Brassicales</taxon>
        <taxon>Brassicaceae</taxon>
        <taxon>Arabideae</taxon>
        <taxon>Arabis</taxon>
    </lineage>
</organism>
<dbReference type="PANTHER" id="PTHR35099">
    <property type="entry name" value="OS02G0182700 PROTEIN"/>
    <property type="match status" value="1"/>
</dbReference>
<dbReference type="Proteomes" id="UP000489600">
    <property type="component" value="Unassembled WGS sequence"/>
</dbReference>
<dbReference type="OrthoDB" id="1724644at2759"/>
<dbReference type="EMBL" id="CABITT030000002">
    <property type="protein sequence ID" value="VVA95877.1"/>
    <property type="molecule type" value="Genomic_DNA"/>
</dbReference>
<feature type="compositionally biased region" description="Polar residues" evidence="2">
    <location>
        <begin position="58"/>
        <end position="78"/>
    </location>
</feature>
<feature type="region of interest" description="Disordered" evidence="2">
    <location>
        <begin position="23"/>
        <end position="78"/>
    </location>
</feature>
<gene>
    <name evidence="3" type="ORF">ANE_LOCUS6322</name>
</gene>
<keyword evidence="4" id="KW-1185">Reference proteome</keyword>
<proteinExistence type="predicted"/>
<feature type="coiled-coil region" evidence="1">
    <location>
        <begin position="176"/>
        <end position="217"/>
    </location>
</feature>
<evidence type="ECO:0000313" key="4">
    <source>
        <dbReference type="Proteomes" id="UP000489600"/>
    </source>
</evidence>